<dbReference type="WBParaSite" id="BXY_0191900.1">
    <property type="protein sequence ID" value="BXY_0191900.1"/>
    <property type="gene ID" value="BXY_0191900"/>
</dbReference>
<evidence type="ECO:0000313" key="5">
    <source>
        <dbReference type="WBParaSite" id="BXY_0191900.1"/>
    </source>
</evidence>
<dbReference type="InterPro" id="IPR019428">
    <property type="entry name" value="7TM_GPCR_serpentine_rcpt_Str"/>
</dbReference>
<keyword evidence="1" id="KW-1133">Transmembrane helix</keyword>
<evidence type="ECO:0000313" key="2">
    <source>
        <dbReference type="EMBL" id="CAD5228079.1"/>
    </source>
</evidence>
<gene>
    <name evidence="2" type="ORF">BXYJ_LOCUS10265</name>
</gene>
<evidence type="ECO:0000313" key="3">
    <source>
        <dbReference type="Proteomes" id="UP000095284"/>
    </source>
</evidence>
<keyword evidence="4" id="KW-1185">Reference proteome</keyword>
<keyword evidence="1" id="KW-0472">Membrane</keyword>
<dbReference type="PANTHER" id="PTHR22943">
    <property type="entry name" value="7-TRANSMEMBRANE DOMAIN RECEPTOR C.ELEGANS"/>
    <property type="match status" value="1"/>
</dbReference>
<feature type="transmembrane region" description="Helical" evidence="1">
    <location>
        <begin position="203"/>
        <end position="228"/>
    </location>
</feature>
<dbReference type="AlphaFoldDB" id="A0A1I7RMI4"/>
<reference evidence="2" key="2">
    <citation type="submission" date="2020-09" db="EMBL/GenBank/DDBJ databases">
        <authorList>
            <person name="Kikuchi T."/>
        </authorList>
    </citation>
    <scope>NUCLEOTIDE SEQUENCE</scope>
    <source>
        <strain evidence="2">Ka4C1</strain>
    </source>
</reference>
<proteinExistence type="predicted"/>
<feature type="transmembrane region" description="Helical" evidence="1">
    <location>
        <begin position="290"/>
        <end position="312"/>
    </location>
</feature>
<dbReference type="Proteomes" id="UP000095284">
    <property type="component" value="Unplaced"/>
</dbReference>
<keyword evidence="1" id="KW-0812">Transmembrane</keyword>
<reference evidence="5" key="1">
    <citation type="submission" date="2016-11" db="UniProtKB">
        <authorList>
            <consortium name="WormBaseParasite"/>
        </authorList>
    </citation>
    <scope>IDENTIFICATION</scope>
</reference>
<feature type="transmembrane region" description="Helical" evidence="1">
    <location>
        <begin position="146"/>
        <end position="168"/>
    </location>
</feature>
<feature type="transmembrane region" description="Helical" evidence="1">
    <location>
        <begin position="24"/>
        <end position="48"/>
    </location>
</feature>
<dbReference type="SUPFAM" id="SSF81321">
    <property type="entry name" value="Family A G protein-coupled receptor-like"/>
    <property type="match status" value="1"/>
</dbReference>
<dbReference type="Pfam" id="PF10326">
    <property type="entry name" value="7TM_GPCR_Str"/>
    <property type="match status" value="1"/>
</dbReference>
<organism evidence="3 5">
    <name type="scientific">Bursaphelenchus xylophilus</name>
    <name type="common">Pinewood nematode worm</name>
    <name type="synonym">Aphelenchoides xylophilus</name>
    <dbReference type="NCBI Taxonomy" id="6326"/>
    <lineage>
        <taxon>Eukaryota</taxon>
        <taxon>Metazoa</taxon>
        <taxon>Ecdysozoa</taxon>
        <taxon>Nematoda</taxon>
        <taxon>Chromadorea</taxon>
        <taxon>Rhabditida</taxon>
        <taxon>Tylenchina</taxon>
        <taxon>Tylenchomorpha</taxon>
        <taxon>Aphelenchoidea</taxon>
        <taxon>Aphelenchoididae</taxon>
        <taxon>Bursaphelenchus</taxon>
    </lineage>
</organism>
<dbReference type="EMBL" id="CAJFDI010000004">
    <property type="protein sequence ID" value="CAD5228079.1"/>
    <property type="molecule type" value="Genomic_DNA"/>
</dbReference>
<dbReference type="EMBL" id="CAJFCV020000004">
    <property type="protein sequence ID" value="CAG9118520.1"/>
    <property type="molecule type" value="Genomic_DNA"/>
</dbReference>
<dbReference type="Proteomes" id="UP000659654">
    <property type="component" value="Unassembled WGS sequence"/>
</dbReference>
<dbReference type="PANTHER" id="PTHR22943:SF248">
    <property type="entry name" value="SEVEN TM RECEPTOR"/>
    <property type="match status" value="1"/>
</dbReference>
<protein>
    <submittedName>
        <fullName evidence="2">(pine wood nematode) hypothetical protein</fullName>
    </submittedName>
</protein>
<evidence type="ECO:0000313" key="4">
    <source>
        <dbReference type="Proteomes" id="UP000659654"/>
    </source>
</evidence>
<feature type="transmembrane region" description="Helical" evidence="1">
    <location>
        <begin position="255"/>
        <end position="278"/>
    </location>
</feature>
<accession>A0A1I7RMI4</accession>
<name>A0A1I7RMI4_BURXY</name>
<dbReference type="Proteomes" id="UP000582659">
    <property type="component" value="Unassembled WGS sequence"/>
</dbReference>
<feature type="transmembrane region" description="Helical" evidence="1">
    <location>
        <begin position="60"/>
        <end position="85"/>
    </location>
</feature>
<sequence length="347" mass="39123">MGNYTRYQTARFTPRPETAVYHTLHLFAELTFSGGAIICSLVVMYLAIFRTNNKAVKVYALMLIMNATVDLTYSVVNIVAMPIFFIYNGLFILAAGNPFLKDQQWAALIVSSLQGFLTYLSVVILPIQYIYRYSVIRNKPLTKSQLIVILFIAMLYPFFHGVICFFTFGPPAPEYDAVFELDPVVASLGYLPPYYVGDIKASFLMTLHMANCMIITVISYVVITVVYLKTKKEFIKMESQMSDQTKKVQRQMERVIFIQALFPIVVLFIPGTFLPIASLFKLTSSASGEFLALIHTTPLFNSISVIFCVPSYRRLVTGVFARRTGPTSHLSTDGKPTSTHSEIMEIF</sequence>
<dbReference type="eggNOG" id="ENOG502TFPH">
    <property type="taxonomic scope" value="Eukaryota"/>
</dbReference>
<evidence type="ECO:0000256" key="1">
    <source>
        <dbReference type="SAM" id="Phobius"/>
    </source>
</evidence>
<feature type="transmembrane region" description="Helical" evidence="1">
    <location>
        <begin position="105"/>
        <end position="125"/>
    </location>
</feature>